<evidence type="ECO:0000256" key="1">
    <source>
        <dbReference type="ARBA" id="ARBA00022723"/>
    </source>
</evidence>
<feature type="chain" id="PRO_5042251926" evidence="4">
    <location>
        <begin position="19"/>
        <end position="446"/>
    </location>
</feature>
<gene>
    <name evidence="6" type="primary">CDA2_8</name>
    <name evidence="6" type="ORF">HDU87_006429</name>
</gene>
<dbReference type="InterPro" id="IPR002509">
    <property type="entry name" value="NODB_dom"/>
</dbReference>
<organism evidence="6 7">
    <name type="scientific">Geranomyces variabilis</name>
    <dbReference type="NCBI Taxonomy" id="109894"/>
    <lineage>
        <taxon>Eukaryota</taxon>
        <taxon>Fungi</taxon>
        <taxon>Fungi incertae sedis</taxon>
        <taxon>Chytridiomycota</taxon>
        <taxon>Chytridiomycota incertae sedis</taxon>
        <taxon>Chytridiomycetes</taxon>
        <taxon>Spizellomycetales</taxon>
        <taxon>Powellomycetaceae</taxon>
        <taxon>Geranomyces</taxon>
    </lineage>
</organism>
<dbReference type="GO" id="GO:0046872">
    <property type="term" value="F:metal ion binding"/>
    <property type="evidence" value="ECO:0007669"/>
    <property type="project" value="UniProtKB-KW"/>
</dbReference>
<dbReference type="GO" id="GO:0009272">
    <property type="term" value="P:fungal-type cell wall biogenesis"/>
    <property type="evidence" value="ECO:0007669"/>
    <property type="project" value="UniProtKB-ARBA"/>
</dbReference>
<dbReference type="AlphaFoldDB" id="A0AAD5XL38"/>
<dbReference type="PANTHER" id="PTHR10587">
    <property type="entry name" value="GLYCOSYL TRANSFERASE-RELATED"/>
    <property type="match status" value="1"/>
</dbReference>
<feature type="region of interest" description="Disordered" evidence="3">
    <location>
        <begin position="366"/>
        <end position="411"/>
    </location>
</feature>
<dbReference type="PANTHER" id="PTHR10587:SF133">
    <property type="entry name" value="CHITIN DEACETYLASE 1-RELATED"/>
    <property type="match status" value="1"/>
</dbReference>
<dbReference type="InterPro" id="IPR011330">
    <property type="entry name" value="Glyco_hydro/deAcase_b/a-brl"/>
</dbReference>
<evidence type="ECO:0000259" key="5">
    <source>
        <dbReference type="PROSITE" id="PS51677"/>
    </source>
</evidence>
<dbReference type="SUPFAM" id="SSF88713">
    <property type="entry name" value="Glycoside hydrolase/deacetylase"/>
    <property type="match status" value="1"/>
</dbReference>
<dbReference type="GO" id="GO:0016020">
    <property type="term" value="C:membrane"/>
    <property type="evidence" value="ECO:0007669"/>
    <property type="project" value="TreeGrafter"/>
</dbReference>
<sequence length="446" mass="44822">MPLAAALLLLSGARFTHAVLTMPPPIPATWPANDQQVMITGALLTAPLITEALAHVESIVPASLLNIKVATFVTGSTVTYNDVAASACYWPATQCVRTTATSSYAPDIVACPAANTWGITFDDGPTATANHVADTAAIRTALDGVGAKATFFACGTSSQANPSELLASYNAGHQIAVHTWTHHPLTSLTNAQVVAELKYTEAMIYSITGKVPTFFRPPYGDIDDRVRAIAGALGYRTVIWAIDSEDASMAVSAANSALVRATIKSWGVPRPGFVSLQHDISTFTSQIAVDALGDIKALGSAYPLIIQSVSQCTGFSPYWDGVSAVGVPSGSGSSGGGAASVVSSAASAAASAASAVVSSAAAVVTGGGGGASTSTKGGVSTTSTGKGADAGKNTAPSTTQTSTSSSAATATHKATETVVQSGAQGLYSWVSSLVVAAIVALGLPLI</sequence>
<evidence type="ECO:0000313" key="7">
    <source>
        <dbReference type="Proteomes" id="UP001212152"/>
    </source>
</evidence>
<evidence type="ECO:0000256" key="2">
    <source>
        <dbReference type="ARBA" id="ARBA00022801"/>
    </source>
</evidence>
<name>A0AAD5XL38_9FUNG</name>
<feature type="compositionally biased region" description="Low complexity" evidence="3">
    <location>
        <begin position="394"/>
        <end position="411"/>
    </location>
</feature>
<keyword evidence="2" id="KW-0378">Hydrolase</keyword>
<evidence type="ECO:0000256" key="3">
    <source>
        <dbReference type="SAM" id="MobiDB-lite"/>
    </source>
</evidence>
<dbReference type="GO" id="GO:0004099">
    <property type="term" value="F:chitin deacetylase activity"/>
    <property type="evidence" value="ECO:0007669"/>
    <property type="project" value="UniProtKB-ARBA"/>
</dbReference>
<dbReference type="Pfam" id="PF01522">
    <property type="entry name" value="Polysacc_deac_1"/>
    <property type="match status" value="1"/>
</dbReference>
<evidence type="ECO:0000256" key="4">
    <source>
        <dbReference type="SAM" id="SignalP"/>
    </source>
</evidence>
<keyword evidence="7" id="KW-1185">Reference proteome</keyword>
<comment type="caution">
    <text evidence="6">The sequence shown here is derived from an EMBL/GenBank/DDBJ whole genome shotgun (WGS) entry which is preliminary data.</text>
</comment>
<dbReference type="GO" id="GO:0005975">
    <property type="term" value="P:carbohydrate metabolic process"/>
    <property type="evidence" value="ECO:0007669"/>
    <property type="project" value="InterPro"/>
</dbReference>
<dbReference type="InterPro" id="IPR050248">
    <property type="entry name" value="Polysacc_deacetylase_ArnD"/>
</dbReference>
<accession>A0AAD5XL38</accession>
<keyword evidence="1" id="KW-0479">Metal-binding</keyword>
<dbReference type="Proteomes" id="UP001212152">
    <property type="component" value="Unassembled WGS sequence"/>
</dbReference>
<reference evidence="6" key="1">
    <citation type="submission" date="2020-05" db="EMBL/GenBank/DDBJ databases">
        <title>Phylogenomic resolution of chytrid fungi.</title>
        <authorList>
            <person name="Stajich J.E."/>
            <person name="Amses K."/>
            <person name="Simmons R."/>
            <person name="Seto K."/>
            <person name="Myers J."/>
            <person name="Bonds A."/>
            <person name="Quandt C.A."/>
            <person name="Barry K."/>
            <person name="Liu P."/>
            <person name="Grigoriev I."/>
            <person name="Longcore J.E."/>
            <person name="James T.Y."/>
        </authorList>
    </citation>
    <scope>NUCLEOTIDE SEQUENCE</scope>
    <source>
        <strain evidence="6">JEL0379</strain>
    </source>
</reference>
<dbReference type="PROSITE" id="PS51677">
    <property type="entry name" value="NODB"/>
    <property type="match status" value="1"/>
</dbReference>
<dbReference type="EMBL" id="JADGJQ010000055">
    <property type="protein sequence ID" value="KAJ3175194.1"/>
    <property type="molecule type" value="Genomic_DNA"/>
</dbReference>
<proteinExistence type="predicted"/>
<keyword evidence="4" id="KW-0732">Signal</keyword>
<feature type="domain" description="NodB homology" evidence="5">
    <location>
        <begin position="115"/>
        <end position="314"/>
    </location>
</feature>
<feature type="signal peptide" evidence="4">
    <location>
        <begin position="1"/>
        <end position="18"/>
    </location>
</feature>
<protein>
    <submittedName>
        <fullName evidence="6">Chitin deacetylase</fullName>
    </submittedName>
</protein>
<evidence type="ECO:0000313" key="6">
    <source>
        <dbReference type="EMBL" id="KAJ3175194.1"/>
    </source>
</evidence>
<dbReference type="Gene3D" id="3.20.20.370">
    <property type="entry name" value="Glycoside hydrolase/deacetylase"/>
    <property type="match status" value="1"/>
</dbReference>
<feature type="compositionally biased region" description="Low complexity" evidence="3">
    <location>
        <begin position="372"/>
        <end position="387"/>
    </location>
</feature>